<dbReference type="PANTHER" id="PTHR37165">
    <property type="entry name" value="PEPTIDASE U56 FAMILY"/>
    <property type="match status" value="1"/>
</dbReference>
<dbReference type="STRING" id="1503054.WT74_08960"/>
<sequence length="270" mass="28755">MNNLHRELAPISSAAWSQIEEEVARTFKRSVAGRRVVDVEGPGGTELSAVGTGHLLDLDAPRDQVGAKLREVKALVELTVPFELARDAIDSVARGARDADWQPAKDAAQRLAYVEDSAIFDGYTAAGIAGIRQASSNRALTLPADVRDYPAAIGEALEALRLAGVDGPYSVLLGADAYTALGEAREHGYPVIDHIKRIVSGEIIWAPAITGGCVLSTRGGDFALHLGEDVSIGYRSHNDDVVRLYLRETFTFLMLTSEASVAVAPQPPAA</sequence>
<organism evidence="4">
    <name type="scientific">Burkholderia stagnalis</name>
    <dbReference type="NCBI Taxonomy" id="1503054"/>
    <lineage>
        <taxon>Bacteria</taxon>
        <taxon>Pseudomonadati</taxon>
        <taxon>Pseudomonadota</taxon>
        <taxon>Betaproteobacteria</taxon>
        <taxon>Burkholderiales</taxon>
        <taxon>Burkholderiaceae</taxon>
        <taxon>Burkholderia</taxon>
        <taxon>Burkholderia cepacia complex</taxon>
    </lineage>
</organism>
<dbReference type="InterPro" id="IPR051429">
    <property type="entry name" value="Encapsulin_nc"/>
</dbReference>
<evidence type="ECO:0000313" key="5">
    <source>
        <dbReference type="EMBL" id="RQY90422.1"/>
    </source>
</evidence>
<dbReference type="GO" id="GO:0140737">
    <property type="term" value="C:encapsulin nanocompartment"/>
    <property type="evidence" value="ECO:0007669"/>
    <property type="project" value="UniProtKB-SubCell"/>
</dbReference>
<proteinExistence type="inferred from homology"/>
<dbReference type="Gene3D" id="3.30.2320.10">
    <property type="entry name" value="hypothetical protein PF0899 domain"/>
    <property type="match status" value="1"/>
</dbReference>
<reference evidence="5 7" key="2">
    <citation type="submission" date="2018-08" db="EMBL/GenBank/DDBJ databases">
        <title>Comparative analysis of Burkholderia isolates from Puerto Rico.</title>
        <authorList>
            <person name="Hall C."/>
            <person name="Sahl J."/>
            <person name="Wagner D."/>
        </authorList>
    </citation>
    <scope>NUCLEOTIDE SEQUENCE [LARGE SCALE GENOMIC DNA]</scope>
    <source>
        <strain evidence="5 7">Bp8966</strain>
    </source>
</reference>
<evidence type="ECO:0000256" key="3">
    <source>
        <dbReference type="ARBA" id="ARBA00033787"/>
    </source>
</evidence>
<protein>
    <submittedName>
        <fullName evidence="4">Bacteriocin</fullName>
    </submittedName>
</protein>
<dbReference type="Proteomes" id="UP000068603">
    <property type="component" value="Unassembled WGS sequence"/>
</dbReference>
<evidence type="ECO:0000313" key="6">
    <source>
        <dbReference type="Proteomes" id="UP000068603"/>
    </source>
</evidence>
<gene>
    <name evidence="5" type="ORF">DF017_18885</name>
    <name evidence="4" type="ORF">WT44_14290</name>
</gene>
<dbReference type="Gene3D" id="3.30.2400.30">
    <property type="match status" value="1"/>
</dbReference>
<comment type="subcellular location">
    <subcellularLocation>
        <location evidence="1">Encapsulin nanocompartment</location>
    </subcellularLocation>
</comment>
<evidence type="ECO:0000256" key="1">
    <source>
        <dbReference type="ARBA" id="ARBA00033738"/>
    </source>
</evidence>
<comment type="caution">
    <text evidence="4">The sequence shown here is derived from an EMBL/GenBank/DDBJ whole genome shotgun (WGS) entry which is preliminary data.</text>
</comment>
<accession>A0A107YTR8</accession>
<reference evidence="4 6" key="1">
    <citation type="submission" date="2015-11" db="EMBL/GenBank/DDBJ databases">
        <title>Expanding the genomic diversity of Burkholderia species for the development of highly accurate diagnostics.</title>
        <authorList>
            <person name="Sahl J."/>
            <person name="Keim P."/>
            <person name="Wagner D."/>
        </authorList>
    </citation>
    <scope>NUCLEOTIDE SEQUENCE [LARGE SCALE GENOMIC DNA]</scope>
    <source>
        <strain evidence="4 6">MSMB1960WGS</strain>
    </source>
</reference>
<dbReference type="KEGG" id="bstg:WT74_08960"/>
<dbReference type="AlphaFoldDB" id="A0A107YTR8"/>
<name>A0A107YTR8_9BURK</name>
<comment type="similarity">
    <text evidence="2">Belongs to the encapsulin family. Family 1 subfamily.</text>
</comment>
<keyword evidence="3" id="KW-1284">Encapsulin nanocompartment</keyword>
<dbReference type="GeneID" id="93053587"/>
<dbReference type="PIRSF" id="PIRSF019254">
    <property type="entry name" value="CFP29"/>
    <property type="match status" value="1"/>
</dbReference>
<dbReference type="InterPro" id="IPR007544">
    <property type="entry name" value="ENCAP"/>
</dbReference>
<keyword evidence="7" id="KW-1185">Reference proteome</keyword>
<evidence type="ECO:0000313" key="4">
    <source>
        <dbReference type="EMBL" id="KWA62788.1"/>
    </source>
</evidence>
<evidence type="ECO:0000313" key="7">
    <source>
        <dbReference type="Proteomes" id="UP000281098"/>
    </source>
</evidence>
<dbReference type="NCBIfam" id="NF041155">
    <property type="entry name" value="encap_f1"/>
    <property type="match status" value="1"/>
</dbReference>
<evidence type="ECO:0000256" key="2">
    <source>
        <dbReference type="ARBA" id="ARBA00033743"/>
    </source>
</evidence>
<dbReference type="EMBL" id="QTPM01000022">
    <property type="protein sequence ID" value="RQY90422.1"/>
    <property type="molecule type" value="Genomic_DNA"/>
</dbReference>
<dbReference type="EMBL" id="LPHB01000040">
    <property type="protein sequence ID" value="KWA62788.1"/>
    <property type="molecule type" value="Genomic_DNA"/>
</dbReference>
<dbReference type="PANTHER" id="PTHR37165:SF1">
    <property type="entry name" value="TYPE 1 ENCAPSULIN SHELL PROTEIN"/>
    <property type="match status" value="1"/>
</dbReference>
<dbReference type="Pfam" id="PF04454">
    <property type="entry name" value="Linocin_M18"/>
    <property type="match status" value="1"/>
</dbReference>
<dbReference type="RefSeq" id="WP_059561793.1">
    <property type="nucleotide sequence ID" value="NZ_CP013459.1"/>
</dbReference>
<dbReference type="Proteomes" id="UP000281098">
    <property type="component" value="Unassembled WGS sequence"/>
</dbReference>